<accession>A0A0G0FI98</accession>
<reference evidence="1 2" key="1">
    <citation type="journal article" date="2015" name="Nature">
        <title>rRNA introns, odd ribosomes, and small enigmatic genomes across a large radiation of phyla.</title>
        <authorList>
            <person name="Brown C.T."/>
            <person name="Hug L.A."/>
            <person name="Thomas B.C."/>
            <person name="Sharon I."/>
            <person name="Castelle C.J."/>
            <person name="Singh A."/>
            <person name="Wilkins M.J."/>
            <person name="Williams K.H."/>
            <person name="Banfield J.F."/>
        </authorList>
    </citation>
    <scope>NUCLEOTIDE SEQUENCE [LARGE SCALE GENOMIC DNA]</scope>
</reference>
<name>A0A0G0FI98_9BACT</name>
<protein>
    <recommendedName>
        <fullName evidence="3">Cupin 2 conserved barrel domain-containing protein</fullName>
    </recommendedName>
</protein>
<gene>
    <name evidence="1" type="ORF">UR89_C0004G0029</name>
</gene>
<proteinExistence type="predicted"/>
<dbReference type="InterPro" id="IPR011051">
    <property type="entry name" value="RmlC_Cupin_sf"/>
</dbReference>
<dbReference type="Gene3D" id="2.60.120.10">
    <property type="entry name" value="Jelly Rolls"/>
    <property type="match status" value="1"/>
</dbReference>
<evidence type="ECO:0000313" key="1">
    <source>
        <dbReference type="EMBL" id="KKP87240.1"/>
    </source>
</evidence>
<organism evidence="1 2">
    <name type="scientific">Candidatus Roizmanbacteria bacterium GW2011_GWA2_35_8</name>
    <dbReference type="NCBI Taxonomy" id="1618479"/>
    <lineage>
        <taxon>Bacteria</taxon>
        <taxon>Candidatus Roizmaniibacteriota</taxon>
    </lineage>
</organism>
<evidence type="ECO:0000313" key="2">
    <source>
        <dbReference type="Proteomes" id="UP000034536"/>
    </source>
</evidence>
<dbReference type="Proteomes" id="UP000034536">
    <property type="component" value="Unassembled WGS sequence"/>
</dbReference>
<dbReference type="InterPro" id="IPR014710">
    <property type="entry name" value="RmlC-like_jellyroll"/>
</dbReference>
<dbReference type="EMBL" id="LBQX01000004">
    <property type="protein sequence ID" value="KKP87240.1"/>
    <property type="molecule type" value="Genomic_DNA"/>
</dbReference>
<dbReference type="SUPFAM" id="SSF51182">
    <property type="entry name" value="RmlC-like cupins"/>
    <property type="match status" value="1"/>
</dbReference>
<sequence>MKTHVLKLPKDYSFEKVGIKGKKYFAQELTKKSGFVFVETEKGHQTIIVNHKIDCFYFVLEGNGYFKIDDVRETFSKYDLIVIPAESKFTYKGKAIFLRITTPPYYPEQEETLQ</sequence>
<evidence type="ECO:0008006" key="3">
    <source>
        <dbReference type="Google" id="ProtNLM"/>
    </source>
</evidence>
<comment type="caution">
    <text evidence="1">The sequence shown here is derived from an EMBL/GenBank/DDBJ whole genome shotgun (WGS) entry which is preliminary data.</text>
</comment>
<dbReference type="AlphaFoldDB" id="A0A0G0FI98"/>